<reference evidence="4" key="2">
    <citation type="journal article" date="2020" name="Microorganisms">
        <title>Osmotic Adaptation and Compatible Solute Biosynthesis of Phototrophic Bacteria as Revealed from Genome Analyses.</title>
        <authorList>
            <person name="Imhoff J.F."/>
            <person name="Rahn T."/>
            <person name="Kunzel S."/>
            <person name="Keller A."/>
            <person name="Neulinger S.C."/>
        </authorList>
    </citation>
    <scope>NUCLEOTIDE SEQUENCE</scope>
    <source>
        <strain evidence="4">DSM 11080</strain>
    </source>
</reference>
<dbReference type="Pfam" id="PF01784">
    <property type="entry name" value="DUF34_NIF3"/>
    <property type="match status" value="1"/>
</dbReference>
<feature type="binding site" evidence="3">
    <location>
        <position position="218"/>
    </location>
    <ligand>
        <name>a divalent metal cation</name>
        <dbReference type="ChEBI" id="CHEBI:60240"/>
        <label>1</label>
    </ligand>
</feature>
<feature type="binding site" evidence="3">
    <location>
        <position position="222"/>
    </location>
    <ligand>
        <name>a divalent metal cation</name>
        <dbReference type="ChEBI" id="CHEBI:60240"/>
        <label>1</label>
    </ligand>
</feature>
<dbReference type="RefSeq" id="WP_200346668.1">
    <property type="nucleotide sequence ID" value="NZ_NRSJ01000022.1"/>
</dbReference>
<dbReference type="NCBIfam" id="TIGR00486">
    <property type="entry name" value="YbgI_SA1388"/>
    <property type="match status" value="1"/>
</dbReference>
<name>A0AAJ0XAT5_9GAMM</name>
<evidence type="ECO:0000313" key="5">
    <source>
        <dbReference type="Proteomes" id="UP001296776"/>
    </source>
</evidence>
<dbReference type="GO" id="GO:0005737">
    <property type="term" value="C:cytoplasm"/>
    <property type="evidence" value="ECO:0007669"/>
    <property type="project" value="TreeGrafter"/>
</dbReference>
<gene>
    <name evidence="4" type="ORF">CKO40_13065</name>
</gene>
<dbReference type="InterPro" id="IPR002678">
    <property type="entry name" value="DUF34/NIF3"/>
</dbReference>
<evidence type="ECO:0000256" key="3">
    <source>
        <dbReference type="PIRSR" id="PIRSR602678-1"/>
    </source>
</evidence>
<dbReference type="InterPro" id="IPR036069">
    <property type="entry name" value="DUF34/NIF3_sf"/>
</dbReference>
<feature type="binding site" evidence="3">
    <location>
        <position position="102"/>
    </location>
    <ligand>
        <name>a divalent metal cation</name>
        <dbReference type="ChEBI" id="CHEBI:60240"/>
        <label>1</label>
    </ligand>
</feature>
<reference evidence="4" key="1">
    <citation type="submission" date="2017-08" db="EMBL/GenBank/DDBJ databases">
        <authorList>
            <person name="Imhoff J.F."/>
            <person name="Rahn T."/>
            <person name="Kuenzel S."/>
            <person name="Neulinger S.C."/>
        </authorList>
    </citation>
    <scope>NUCLEOTIDE SEQUENCE</scope>
    <source>
        <strain evidence="4">DSM 11080</strain>
    </source>
</reference>
<keyword evidence="5" id="KW-1185">Reference proteome</keyword>
<protein>
    <submittedName>
        <fullName evidence="4">Nif3-like dinuclear metal center hexameric protein</fullName>
    </submittedName>
</protein>
<dbReference type="PANTHER" id="PTHR13799">
    <property type="entry name" value="NGG1 INTERACTING FACTOR 3"/>
    <property type="match status" value="1"/>
</dbReference>
<dbReference type="PANTHER" id="PTHR13799:SF14">
    <property type="entry name" value="GTP CYCLOHYDROLASE 1 TYPE 2 HOMOLOG"/>
    <property type="match status" value="1"/>
</dbReference>
<evidence type="ECO:0000256" key="1">
    <source>
        <dbReference type="ARBA" id="ARBA00006964"/>
    </source>
</evidence>
<dbReference type="AlphaFoldDB" id="A0AAJ0XAT5"/>
<comment type="similarity">
    <text evidence="1">Belongs to the GTP cyclohydrolase I type 2/NIF3 family.</text>
</comment>
<dbReference type="EMBL" id="NRSJ01000022">
    <property type="protein sequence ID" value="MBK1705455.1"/>
    <property type="molecule type" value="Genomic_DNA"/>
</dbReference>
<feature type="binding site" evidence="3">
    <location>
        <position position="65"/>
    </location>
    <ligand>
        <name>a divalent metal cation</name>
        <dbReference type="ChEBI" id="CHEBI:60240"/>
        <label>1</label>
    </ligand>
</feature>
<feature type="binding site" evidence="3">
    <location>
        <position position="64"/>
    </location>
    <ligand>
        <name>a divalent metal cation</name>
        <dbReference type="ChEBI" id="CHEBI:60240"/>
        <label>2</label>
    </ligand>
</feature>
<dbReference type="Gene3D" id="3.40.1390.30">
    <property type="entry name" value="NIF3 (NGG1p interacting factor 3)-like"/>
    <property type="match status" value="2"/>
</dbReference>
<evidence type="ECO:0000313" key="4">
    <source>
        <dbReference type="EMBL" id="MBK1705455.1"/>
    </source>
</evidence>
<keyword evidence="2 3" id="KW-0479">Metal-binding</keyword>
<comment type="caution">
    <text evidence="4">The sequence shown here is derived from an EMBL/GenBank/DDBJ whole genome shotgun (WGS) entry which is preliminary data.</text>
</comment>
<dbReference type="SUPFAM" id="SSF102705">
    <property type="entry name" value="NIF3 (NGG1p interacting factor 3)-like"/>
    <property type="match status" value="1"/>
</dbReference>
<dbReference type="Proteomes" id="UP001296776">
    <property type="component" value="Unassembled WGS sequence"/>
</dbReference>
<dbReference type="GO" id="GO:0046872">
    <property type="term" value="F:metal ion binding"/>
    <property type="evidence" value="ECO:0007669"/>
    <property type="project" value="UniProtKB-KW"/>
</dbReference>
<organism evidence="4 5">
    <name type="scientific">Halochromatium glycolicum</name>
    <dbReference type="NCBI Taxonomy" id="85075"/>
    <lineage>
        <taxon>Bacteria</taxon>
        <taxon>Pseudomonadati</taxon>
        <taxon>Pseudomonadota</taxon>
        <taxon>Gammaproteobacteria</taxon>
        <taxon>Chromatiales</taxon>
        <taxon>Chromatiaceae</taxon>
        <taxon>Halochromatium</taxon>
    </lineage>
</organism>
<evidence type="ECO:0000256" key="2">
    <source>
        <dbReference type="ARBA" id="ARBA00022723"/>
    </source>
</evidence>
<accession>A0AAJ0XAT5</accession>
<sequence>MITAAEIASHCDALLRCERFSDYCPNGLQVEGDRPVRRLVTGATACQRLIEAAVAAEADALLVHHGFFWKGEAAALTGVKGQRVRALNRAGISLLAYHLPLDAHPQLGNNRRLGAILELQGVQPCAGDDDLLWCGSLASPMPASAFAAQVGHSLGREPLHIAVIDRPLQRLAWCTGAAQGAIERAAALGVDCYLSGEVSEQTVHLARELGLDYLAAGHHATERYGVQALGEHLAEAFGIEHRYIEIDNPV</sequence>
<proteinExistence type="inferred from homology"/>